<sequence>MIFLPSEMNIFLVAITNVDCRPGGGRSKITRVRVSNLIKNKIHSKSIHRQSSFLQKSNTHILIRGATGGGTSLLFGTLALRSYVSNNYKGSIESSRILINGTGSVCVNRENFSNFIFNEFRCPLSPIFALNNRYCCGPFQQQYCCSFWESGGRAIGAMIGIISACSIFILFIFYCIVYIRRSLRRKESPSVKSYLNHPFQTQLYSDVNYISSDFLPTFSEVVGCFITKNIDIA</sequence>
<gene>
    <name evidence="3" type="ORF">PYM288_LOCUS3955</name>
</gene>
<dbReference type="Proteomes" id="UP000663854">
    <property type="component" value="Unassembled WGS sequence"/>
</dbReference>
<evidence type="ECO:0000313" key="3">
    <source>
        <dbReference type="EMBL" id="CAF0787516.1"/>
    </source>
</evidence>
<feature type="domain" description="Shisa N-terminal" evidence="2">
    <location>
        <begin position="104"/>
        <end position="148"/>
    </location>
</feature>
<keyword evidence="1" id="KW-0812">Transmembrane</keyword>
<protein>
    <recommendedName>
        <fullName evidence="2">Shisa N-terminal domain-containing protein</fullName>
    </recommendedName>
</protein>
<evidence type="ECO:0000313" key="4">
    <source>
        <dbReference type="Proteomes" id="UP000663854"/>
    </source>
</evidence>
<accession>A0A813RVS1</accession>
<organism evidence="3 4">
    <name type="scientific">Rotaria sordida</name>
    <dbReference type="NCBI Taxonomy" id="392033"/>
    <lineage>
        <taxon>Eukaryota</taxon>
        <taxon>Metazoa</taxon>
        <taxon>Spiralia</taxon>
        <taxon>Gnathifera</taxon>
        <taxon>Rotifera</taxon>
        <taxon>Eurotatoria</taxon>
        <taxon>Bdelloidea</taxon>
        <taxon>Philodinida</taxon>
        <taxon>Philodinidae</taxon>
        <taxon>Rotaria</taxon>
    </lineage>
</organism>
<dbReference type="EMBL" id="CAJNOH010000033">
    <property type="protein sequence ID" value="CAF0787516.1"/>
    <property type="molecule type" value="Genomic_DNA"/>
</dbReference>
<feature type="transmembrane region" description="Helical" evidence="1">
    <location>
        <begin position="154"/>
        <end position="179"/>
    </location>
</feature>
<name>A0A813RVS1_9BILA</name>
<dbReference type="Pfam" id="PF13908">
    <property type="entry name" value="Shisa_N"/>
    <property type="match status" value="1"/>
</dbReference>
<dbReference type="InterPro" id="IPR053891">
    <property type="entry name" value="Shisa_N"/>
</dbReference>
<proteinExistence type="predicted"/>
<evidence type="ECO:0000256" key="1">
    <source>
        <dbReference type="SAM" id="Phobius"/>
    </source>
</evidence>
<reference evidence="3" key="1">
    <citation type="submission" date="2021-02" db="EMBL/GenBank/DDBJ databases">
        <authorList>
            <person name="Nowell W R."/>
        </authorList>
    </citation>
    <scope>NUCLEOTIDE SEQUENCE</scope>
</reference>
<keyword evidence="1" id="KW-0472">Membrane</keyword>
<keyword evidence="1" id="KW-1133">Transmembrane helix</keyword>
<comment type="caution">
    <text evidence="3">The sequence shown here is derived from an EMBL/GenBank/DDBJ whole genome shotgun (WGS) entry which is preliminary data.</text>
</comment>
<dbReference type="AlphaFoldDB" id="A0A813RVS1"/>
<evidence type="ECO:0000259" key="2">
    <source>
        <dbReference type="Pfam" id="PF13908"/>
    </source>
</evidence>